<sequence length="312" mass="36190">MIENLADQLRNITSHVLGDLSNCPKYGFDCHVKKNKVETNFMPTLKTTSLYEALTENMKDLVKHCKSLMRDQTNSPAELFHSLMCATIQSKRVSGAQRLHYPLRCNIAAVQYDTKEVLSAILRNMGKRTPATLRTIERRRMKKTARDKQARREKRWKPLIKRMKMTLDKHCGPYYRKSDMTKQEFEKARIALQTELKGHQENRAQSEKDMVGQRQCSEWRDIHSKTLSASNFALAAKWVTTTSCANRVKQILYPPKDQDDEPAVKYGREQEEVLKKKLKGEYLDEMQECGVFTHETYEFLICSPDATFGNDV</sequence>
<name>A0ACC2NFD1_9HYME</name>
<accession>A0ACC2NFD1</accession>
<dbReference type="EMBL" id="CM056743">
    <property type="protein sequence ID" value="KAJ8669498.1"/>
    <property type="molecule type" value="Genomic_DNA"/>
</dbReference>
<gene>
    <name evidence="1" type="ORF">QAD02_000757</name>
</gene>
<organism evidence="1 2">
    <name type="scientific">Eretmocerus hayati</name>
    <dbReference type="NCBI Taxonomy" id="131215"/>
    <lineage>
        <taxon>Eukaryota</taxon>
        <taxon>Metazoa</taxon>
        <taxon>Ecdysozoa</taxon>
        <taxon>Arthropoda</taxon>
        <taxon>Hexapoda</taxon>
        <taxon>Insecta</taxon>
        <taxon>Pterygota</taxon>
        <taxon>Neoptera</taxon>
        <taxon>Endopterygota</taxon>
        <taxon>Hymenoptera</taxon>
        <taxon>Apocrita</taxon>
        <taxon>Proctotrupomorpha</taxon>
        <taxon>Chalcidoidea</taxon>
        <taxon>Aphelinidae</taxon>
        <taxon>Aphelininae</taxon>
        <taxon>Eretmocerus</taxon>
    </lineage>
</organism>
<proteinExistence type="predicted"/>
<evidence type="ECO:0000313" key="1">
    <source>
        <dbReference type="EMBL" id="KAJ8669498.1"/>
    </source>
</evidence>
<reference evidence="1" key="1">
    <citation type="submission" date="2023-04" db="EMBL/GenBank/DDBJ databases">
        <title>A chromosome-level genome assembly of the parasitoid wasp Eretmocerus hayati.</title>
        <authorList>
            <person name="Zhong Y."/>
            <person name="Liu S."/>
            <person name="Liu Y."/>
        </authorList>
    </citation>
    <scope>NUCLEOTIDE SEQUENCE</scope>
    <source>
        <strain evidence="1">ZJU_SS_LIU_2023</strain>
    </source>
</reference>
<keyword evidence="2" id="KW-1185">Reference proteome</keyword>
<comment type="caution">
    <text evidence="1">The sequence shown here is derived from an EMBL/GenBank/DDBJ whole genome shotgun (WGS) entry which is preliminary data.</text>
</comment>
<protein>
    <submittedName>
        <fullName evidence="1">Uncharacterized protein</fullName>
    </submittedName>
</protein>
<dbReference type="Proteomes" id="UP001239111">
    <property type="component" value="Chromosome 3"/>
</dbReference>
<evidence type="ECO:0000313" key="2">
    <source>
        <dbReference type="Proteomes" id="UP001239111"/>
    </source>
</evidence>